<evidence type="ECO:0000313" key="1">
    <source>
        <dbReference type="EMBL" id="EDP20234.1"/>
    </source>
</evidence>
<sequence>MGGSKPLFHKKRCPLGDGFSCEKTSLENPQIFQTCKIKKYSSTKNGQSTQRRPF</sequence>
<organism evidence="1 2">
    <name type="scientific">Faecalibacterium prausnitzii M21/2</name>
    <dbReference type="NCBI Taxonomy" id="411485"/>
    <lineage>
        <taxon>Bacteria</taxon>
        <taxon>Bacillati</taxon>
        <taxon>Bacillota</taxon>
        <taxon>Clostridia</taxon>
        <taxon>Eubacteriales</taxon>
        <taxon>Oscillospiraceae</taxon>
        <taxon>Faecalibacterium</taxon>
    </lineage>
</organism>
<reference evidence="1 2" key="1">
    <citation type="submission" date="2007-09" db="EMBL/GenBank/DDBJ databases">
        <title>Draft genome sequence of Faecalibacterium prausnitzii M21/2.</title>
        <authorList>
            <person name="Sudarsanam P."/>
            <person name="Ley R."/>
            <person name="Guruge J."/>
            <person name="Turnbaugh P.J."/>
            <person name="Mahowald M."/>
            <person name="Liep D."/>
            <person name="Gordon J."/>
        </authorList>
    </citation>
    <scope>NUCLEOTIDE SEQUENCE [LARGE SCALE GENOMIC DNA]</scope>
    <source>
        <strain evidence="1 2">M21/2</strain>
    </source>
</reference>
<dbReference type="HOGENOM" id="CLU_3043600_0_0_9"/>
<dbReference type="AlphaFoldDB" id="A8SGD0"/>
<dbReference type="EMBL" id="ABED02000029">
    <property type="protein sequence ID" value="EDP20234.1"/>
    <property type="molecule type" value="Genomic_DNA"/>
</dbReference>
<dbReference type="Proteomes" id="UP000005945">
    <property type="component" value="Unassembled WGS sequence"/>
</dbReference>
<proteinExistence type="predicted"/>
<accession>A8SGD0</accession>
<reference evidence="1 2" key="2">
    <citation type="submission" date="2007-09" db="EMBL/GenBank/DDBJ databases">
        <authorList>
            <person name="Fulton L."/>
            <person name="Clifton S."/>
            <person name="Fulton B."/>
            <person name="Xu J."/>
            <person name="Minx P."/>
            <person name="Pepin K.H."/>
            <person name="Johnson M."/>
            <person name="Thiruvilangam P."/>
            <person name="Bhonagiri V."/>
            <person name="Nash W.E."/>
            <person name="Mardis E.R."/>
            <person name="Wilson R.K."/>
        </authorList>
    </citation>
    <scope>NUCLEOTIDE SEQUENCE [LARGE SCALE GENOMIC DNA]</scope>
    <source>
        <strain evidence="1 2">M21/2</strain>
    </source>
</reference>
<comment type="caution">
    <text evidence="1">The sequence shown here is derived from an EMBL/GenBank/DDBJ whole genome shotgun (WGS) entry which is preliminary data.</text>
</comment>
<protein>
    <submittedName>
        <fullName evidence="1">Uncharacterized protein</fullName>
    </submittedName>
</protein>
<name>A8SGD0_9FIRM</name>
<gene>
    <name evidence="1" type="ORF">FAEPRAM212_03027</name>
</gene>
<evidence type="ECO:0000313" key="2">
    <source>
        <dbReference type="Proteomes" id="UP000005945"/>
    </source>
</evidence>